<keyword evidence="11" id="KW-1185">Reference proteome</keyword>
<evidence type="ECO:0000256" key="5">
    <source>
        <dbReference type="ARBA" id="ARBA00022827"/>
    </source>
</evidence>
<evidence type="ECO:0000256" key="7">
    <source>
        <dbReference type="ARBA" id="ARBA00048628"/>
    </source>
</evidence>
<dbReference type="PANTHER" id="PTHR45754">
    <property type="entry name" value="METHYLENETETRAHYDROFOLATE REDUCTASE"/>
    <property type="match status" value="1"/>
</dbReference>
<comment type="similarity">
    <text evidence="3 8">Belongs to the methylenetetrahydrofolate reductase family.</text>
</comment>
<keyword evidence="4 8" id="KW-0285">Flavoprotein</keyword>
<evidence type="ECO:0000256" key="2">
    <source>
        <dbReference type="ARBA" id="ARBA00004777"/>
    </source>
</evidence>
<evidence type="ECO:0000313" key="10">
    <source>
        <dbReference type="EMBL" id="GMA89130.1"/>
    </source>
</evidence>
<evidence type="ECO:0000256" key="8">
    <source>
        <dbReference type="RuleBase" id="RU003862"/>
    </source>
</evidence>
<protein>
    <recommendedName>
        <fullName evidence="8">Methylenetetrahydrofolate reductase</fullName>
    </recommendedName>
</protein>
<comment type="caution">
    <text evidence="10">The sequence shown here is derived from an EMBL/GenBank/DDBJ whole genome shotgun (WGS) entry which is preliminary data.</text>
</comment>
<gene>
    <name evidence="10" type="ORF">GCM10025868_43800</name>
</gene>
<accession>A0ABQ6JLI9</accession>
<dbReference type="Pfam" id="PF02219">
    <property type="entry name" value="MTHFR"/>
    <property type="match status" value="1"/>
</dbReference>
<dbReference type="InterPro" id="IPR029041">
    <property type="entry name" value="FAD-linked_oxidoreductase-like"/>
</dbReference>
<dbReference type="InterPro" id="IPR003171">
    <property type="entry name" value="Mehydrof_redctse-like"/>
</dbReference>
<comment type="cofactor">
    <cofactor evidence="1 8">
        <name>FAD</name>
        <dbReference type="ChEBI" id="CHEBI:57692"/>
    </cofactor>
</comment>
<dbReference type="EMBL" id="BSUZ01000001">
    <property type="protein sequence ID" value="GMA89130.1"/>
    <property type="molecule type" value="Genomic_DNA"/>
</dbReference>
<reference evidence="11" key="1">
    <citation type="journal article" date="2019" name="Int. J. Syst. Evol. Microbiol.">
        <title>The Global Catalogue of Microorganisms (GCM) 10K type strain sequencing project: providing services to taxonomists for standard genome sequencing and annotation.</title>
        <authorList>
            <consortium name="The Broad Institute Genomics Platform"/>
            <consortium name="The Broad Institute Genome Sequencing Center for Infectious Disease"/>
            <person name="Wu L."/>
            <person name="Ma J."/>
        </authorList>
    </citation>
    <scope>NUCLEOTIDE SEQUENCE [LARGE SCALE GENOMIC DNA]</scope>
    <source>
        <strain evidence="11">NBRC 108730</strain>
    </source>
</reference>
<keyword evidence="6 8" id="KW-0560">Oxidoreductase</keyword>
<comment type="pathway">
    <text evidence="2 8">One-carbon metabolism; tetrahydrofolate interconversion.</text>
</comment>
<evidence type="ECO:0000256" key="3">
    <source>
        <dbReference type="ARBA" id="ARBA00006743"/>
    </source>
</evidence>
<feature type="compositionally biased region" description="Basic and acidic residues" evidence="9">
    <location>
        <begin position="137"/>
        <end position="148"/>
    </location>
</feature>
<dbReference type="SUPFAM" id="SSF51730">
    <property type="entry name" value="FAD-linked oxidoreductase"/>
    <property type="match status" value="1"/>
</dbReference>
<keyword evidence="5 8" id="KW-0274">FAD</keyword>
<evidence type="ECO:0000256" key="6">
    <source>
        <dbReference type="ARBA" id="ARBA00023002"/>
    </source>
</evidence>
<feature type="compositionally biased region" description="Basic and acidic residues" evidence="9">
    <location>
        <begin position="105"/>
        <end position="120"/>
    </location>
</feature>
<dbReference type="Proteomes" id="UP001157017">
    <property type="component" value="Unassembled WGS sequence"/>
</dbReference>
<sequence length="157" mass="17124">MGDFCVGVGAFPDKHPESPDLDHDARVLVAKAEAGADFAITRLFLDPAAYEGLVRRLRAAGSDLPVVPGIMPITSLAQVHRFGQLSGVDVPGWVVDELESVGDDPARVRAKGIEPRDPALRRPARRRRARPALLHAEPLDRDARDLRGSRTRGARLR</sequence>
<dbReference type="Gene3D" id="3.20.20.220">
    <property type="match status" value="1"/>
</dbReference>
<feature type="region of interest" description="Disordered" evidence="9">
    <location>
        <begin position="105"/>
        <end position="157"/>
    </location>
</feature>
<dbReference type="PANTHER" id="PTHR45754:SF3">
    <property type="entry name" value="METHYLENETETRAHYDROFOLATE REDUCTASE (NADPH)"/>
    <property type="match status" value="1"/>
</dbReference>
<evidence type="ECO:0000256" key="4">
    <source>
        <dbReference type="ARBA" id="ARBA00022630"/>
    </source>
</evidence>
<comment type="catalytic activity">
    <reaction evidence="7">
        <text>(6S)-5-methyl-5,6,7,8-tetrahydrofolate + NAD(+) = (6R)-5,10-methylene-5,6,7,8-tetrahydrofolate + NADH + H(+)</text>
        <dbReference type="Rhea" id="RHEA:19821"/>
        <dbReference type="ChEBI" id="CHEBI:15378"/>
        <dbReference type="ChEBI" id="CHEBI:15636"/>
        <dbReference type="ChEBI" id="CHEBI:18608"/>
        <dbReference type="ChEBI" id="CHEBI:57540"/>
        <dbReference type="ChEBI" id="CHEBI:57945"/>
        <dbReference type="EC" id="1.5.1.54"/>
    </reaction>
    <physiologicalReaction direction="right-to-left" evidence="7">
        <dbReference type="Rhea" id="RHEA:19823"/>
    </physiologicalReaction>
</comment>
<proteinExistence type="inferred from homology"/>
<evidence type="ECO:0000313" key="11">
    <source>
        <dbReference type="Proteomes" id="UP001157017"/>
    </source>
</evidence>
<organism evidence="10 11">
    <name type="scientific">Angustibacter aerolatus</name>
    <dbReference type="NCBI Taxonomy" id="1162965"/>
    <lineage>
        <taxon>Bacteria</taxon>
        <taxon>Bacillati</taxon>
        <taxon>Actinomycetota</taxon>
        <taxon>Actinomycetes</taxon>
        <taxon>Kineosporiales</taxon>
        <taxon>Kineosporiaceae</taxon>
    </lineage>
</organism>
<name>A0ABQ6JLI9_9ACTN</name>
<evidence type="ECO:0000256" key="9">
    <source>
        <dbReference type="SAM" id="MobiDB-lite"/>
    </source>
</evidence>
<evidence type="ECO:0000256" key="1">
    <source>
        <dbReference type="ARBA" id="ARBA00001974"/>
    </source>
</evidence>